<dbReference type="AlphaFoldDB" id="A0A8H3J542"/>
<dbReference type="PANTHER" id="PTHR24305:SF161">
    <property type="entry name" value="P450, PUTATIVE (EUROFUNG)-RELATED"/>
    <property type="match status" value="1"/>
</dbReference>
<comment type="caution">
    <text evidence="1">The sequence shown here is derived from an EMBL/GenBank/DDBJ whole genome shotgun (WGS) entry which is preliminary data.</text>
</comment>
<reference evidence="1" key="1">
    <citation type="submission" date="2021-03" db="EMBL/GenBank/DDBJ databases">
        <authorList>
            <person name="Tagirdzhanova G."/>
        </authorList>
    </citation>
    <scope>NUCLEOTIDE SEQUENCE</scope>
</reference>
<evidence type="ECO:0000313" key="2">
    <source>
        <dbReference type="Proteomes" id="UP000664521"/>
    </source>
</evidence>
<name>A0A8H3J542_9LECA</name>
<proteinExistence type="predicted"/>
<organism evidence="1 2">
    <name type="scientific">Heterodermia speciosa</name>
    <dbReference type="NCBI Taxonomy" id="116794"/>
    <lineage>
        <taxon>Eukaryota</taxon>
        <taxon>Fungi</taxon>
        <taxon>Dikarya</taxon>
        <taxon>Ascomycota</taxon>
        <taxon>Pezizomycotina</taxon>
        <taxon>Lecanoromycetes</taxon>
        <taxon>OSLEUM clade</taxon>
        <taxon>Lecanoromycetidae</taxon>
        <taxon>Caliciales</taxon>
        <taxon>Physciaceae</taxon>
        <taxon>Heterodermia</taxon>
    </lineage>
</organism>
<dbReference type="GO" id="GO:0016705">
    <property type="term" value="F:oxidoreductase activity, acting on paired donors, with incorporation or reduction of molecular oxygen"/>
    <property type="evidence" value="ECO:0007669"/>
    <property type="project" value="InterPro"/>
</dbReference>
<dbReference type="EMBL" id="CAJPDS010000161">
    <property type="protein sequence ID" value="CAF9940739.1"/>
    <property type="molecule type" value="Genomic_DNA"/>
</dbReference>
<dbReference type="SUPFAM" id="SSF48264">
    <property type="entry name" value="Cytochrome P450"/>
    <property type="match status" value="1"/>
</dbReference>
<dbReference type="GO" id="GO:0004497">
    <property type="term" value="F:monooxygenase activity"/>
    <property type="evidence" value="ECO:0007669"/>
    <property type="project" value="InterPro"/>
</dbReference>
<dbReference type="Proteomes" id="UP000664521">
    <property type="component" value="Unassembled WGS sequence"/>
</dbReference>
<dbReference type="InterPro" id="IPR001128">
    <property type="entry name" value="Cyt_P450"/>
</dbReference>
<sequence>MANVQVVENLSDLPFAYQKFPYSFSYLGGRQPYDTLKLHEKYVVFPGSIVRVAPNEISFNTAQAWKDIYSQRKGHAPFIKSPFYDGGNFAGQAHSIVSERDPAKHAEMRKFLSNAFSDRSLKEQEYLVTKVIDDFCRQVGAIGQEKGGVDLSKWFNLLTFDVIGELAFGESFQGVSSGTTHFWINVVLESMGQASFADCLQRFPLLGRMYMYLNPRWMAKMIDGSQRHEGRIAQQKDRKDFMSYLLAEKSNLNGEIPSIQLAAHASDFVCVSFLILAPSQQVTSIDNYLANYKCPHSIAGSETTATTLSVVMDYVCRDARISKLLVNEIRTNFTSFEEINRGATDLSTFTAGVTTGRA</sequence>
<dbReference type="Gene3D" id="1.10.630.10">
    <property type="entry name" value="Cytochrome P450"/>
    <property type="match status" value="1"/>
</dbReference>
<dbReference type="PANTHER" id="PTHR24305">
    <property type="entry name" value="CYTOCHROME P450"/>
    <property type="match status" value="1"/>
</dbReference>
<gene>
    <name evidence="1" type="ORF">HETSPECPRED_002628</name>
</gene>
<protein>
    <recommendedName>
        <fullName evidence="3">Cytochrome P450</fullName>
    </recommendedName>
</protein>
<dbReference type="InterPro" id="IPR036396">
    <property type="entry name" value="Cyt_P450_sf"/>
</dbReference>
<keyword evidence="2" id="KW-1185">Reference proteome</keyword>
<dbReference type="GO" id="GO:0005506">
    <property type="term" value="F:iron ion binding"/>
    <property type="evidence" value="ECO:0007669"/>
    <property type="project" value="InterPro"/>
</dbReference>
<evidence type="ECO:0008006" key="3">
    <source>
        <dbReference type="Google" id="ProtNLM"/>
    </source>
</evidence>
<dbReference type="GO" id="GO:0020037">
    <property type="term" value="F:heme binding"/>
    <property type="evidence" value="ECO:0007669"/>
    <property type="project" value="InterPro"/>
</dbReference>
<dbReference type="Pfam" id="PF00067">
    <property type="entry name" value="p450"/>
    <property type="match status" value="1"/>
</dbReference>
<dbReference type="OrthoDB" id="1470350at2759"/>
<accession>A0A8H3J542</accession>
<evidence type="ECO:0000313" key="1">
    <source>
        <dbReference type="EMBL" id="CAF9940739.1"/>
    </source>
</evidence>
<dbReference type="InterPro" id="IPR050121">
    <property type="entry name" value="Cytochrome_P450_monoxygenase"/>
</dbReference>